<evidence type="ECO:0000313" key="1">
    <source>
        <dbReference type="EMBL" id="CAF1666830.1"/>
    </source>
</evidence>
<reference evidence="1" key="1">
    <citation type="submission" date="2021-02" db="EMBL/GenBank/DDBJ databases">
        <authorList>
            <person name="Nowell W R."/>
        </authorList>
    </citation>
    <scope>NUCLEOTIDE SEQUENCE</scope>
</reference>
<evidence type="ECO:0000313" key="3">
    <source>
        <dbReference type="Proteomes" id="UP000663829"/>
    </source>
</evidence>
<feature type="non-terminal residue" evidence="1">
    <location>
        <position position="109"/>
    </location>
</feature>
<dbReference type="AlphaFoldDB" id="A0A816FVT2"/>
<organism evidence="1 3">
    <name type="scientific">Didymodactylos carnosus</name>
    <dbReference type="NCBI Taxonomy" id="1234261"/>
    <lineage>
        <taxon>Eukaryota</taxon>
        <taxon>Metazoa</taxon>
        <taxon>Spiralia</taxon>
        <taxon>Gnathifera</taxon>
        <taxon>Rotifera</taxon>
        <taxon>Eurotatoria</taxon>
        <taxon>Bdelloidea</taxon>
        <taxon>Philodinida</taxon>
        <taxon>Philodinidae</taxon>
        <taxon>Didymodactylos</taxon>
    </lineage>
</organism>
<dbReference type="EMBL" id="CAJNOQ010058823">
    <property type="protein sequence ID" value="CAF1666830.1"/>
    <property type="molecule type" value="Genomic_DNA"/>
</dbReference>
<dbReference type="Proteomes" id="UP000663829">
    <property type="component" value="Unassembled WGS sequence"/>
</dbReference>
<dbReference type="EMBL" id="CAJOBC010135850">
    <property type="protein sequence ID" value="CAF4628500.1"/>
    <property type="molecule type" value="Genomic_DNA"/>
</dbReference>
<proteinExistence type="predicted"/>
<protein>
    <submittedName>
        <fullName evidence="1">Uncharacterized protein</fullName>
    </submittedName>
</protein>
<comment type="caution">
    <text evidence="1">The sequence shown here is derived from an EMBL/GenBank/DDBJ whole genome shotgun (WGS) entry which is preliminary data.</text>
</comment>
<dbReference type="Proteomes" id="UP000681722">
    <property type="component" value="Unassembled WGS sequence"/>
</dbReference>
<accession>A0A816FVT2</accession>
<sequence length="109" mass="12882">MYYRQLCTKGSGETYIRFEAYQLIEPLVGLLRDPLTMCEWSDDSIKLISKEIYVTGDVSLYSKRHLLLMPAAPYVLFNERNNNNDQLPQLIEPWPYRWSRNDTSEIKNC</sequence>
<feature type="non-terminal residue" evidence="1">
    <location>
        <position position="1"/>
    </location>
</feature>
<keyword evidence="3" id="KW-1185">Reference proteome</keyword>
<name>A0A816FVT2_9BILA</name>
<dbReference type="OrthoDB" id="9981477at2759"/>
<evidence type="ECO:0000313" key="2">
    <source>
        <dbReference type="EMBL" id="CAF4628500.1"/>
    </source>
</evidence>
<gene>
    <name evidence="1" type="ORF">GPM918_LOCUS46173</name>
    <name evidence="2" type="ORF">SRO942_LOCUS49774</name>
</gene>